<evidence type="ECO:0000313" key="2">
    <source>
        <dbReference type="Proteomes" id="UP000743370"/>
    </source>
</evidence>
<accession>A0A8T0L0F3</accession>
<dbReference type="Proteomes" id="UP000743370">
    <property type="component" value="Unassembled WGS sequence"/>
</dbReference>
<name>A0A8T0L0F3_PHAAN</name>
<dbReference type="AlphaFoldDB" id="A0A8T0L0F3"/>
<organism evidence="1 2">
    <name type="scientific">Phaseolus angularis</name>
    <name type="common">Azuki bean</name>
    <name type="synonym">Vigna angularis</name>
    <dbReference type="NCBI Taxonomy" id="3914"/>
    <lineage>
        <taxon>Eukaryota</taxon>
        <taxon>Viridiplantae</taxon>
        <taxon>Streptophyta</taxon>
        <taxon>Embryophyta</taxon>
        <taxon>Tracheophyta</taxon>
        <taxon>Spermatophyta</taxon>
        <taxon>Magnoliopsida</taxon>
        <taxon>eudicotyledons</taxon>
        <taxon>Gunneridae</taxon>
        <taxon>Pentapetalae</taxon>
        <taxon>rosids</taxon>
        <taxon>fabids</taxon>
        <taxon>Fabales</taxon>
        <taxon>Fabaceae</taxon>
        <taxon>Papilionoideae</taxon>
        <taxon>50 kb inversion clade</taxon>
        <taxon>NPAAA clade</taxon>
        <taxon>indigoferoid/millettioid clade</taxon>
        <taxon>Phaseoleae</taxon>
        <taxon>Vigna</taxon>
    </lineage>
</organism>
<dbReference type="EMBL" id="JABFOF010000003">
    <property type="protein sequence ID" value="KAG2403455.1"/>
    <property type="molecule type" value="Genomic_DNA"/>
</dbReference>
<proteinExistence type="predicted"/>
<sequence>MYISCHCSFPSEIPVRERFPYSSPTQEPPRMFIFFLMRHSGHALKGFIFPSFLYGSGSHFQPPSTLRQQQRPSLAALFSSSLSCKIIAHFMKKTLGTTNGHQRCEEATFGNLRSVKWFINNQSSFSGFNFNKKNNLHSRQFAPKVHNYNHVLAKAIARGTGQILKAICISAYNNKVKNVAVKPPQHRRPPPLHLHPHQPLLHRTNLHLLLHAKHLPPLPHPLLHVMGASVSASNGSGTNPPPSSAPFSTSPTVAALPCTKLNTLELTNECDEGGRNAAMEVQITHTPQPAQPEQHMHTMLGTGDATVIFSFVVNAIEWLCQTGNLATAMGCKSNFQIKEMHGKRTVQTGSSHGQPQSTLLFKPHYMASFS</sequence>
<comment type="caution">
    <text evidence="1">The sequence shown here is derived from an EMBL/GenBank/DDBJ whole genome shotgun (WGS) entry which is preliminary data.</text>
</comment>
<evidence type="ECO:0000313" key="1">
    <source>
        <dbReference type="EMBL" id="KAG2403455.1"/>
    </source>
</evidence>
<protein>
    <submittedName>
        <fullName evidence="1">Uncharacterized protein</fullName>
    </submittedName>
</protein>
<gene>
    <name evidence="1" type="ORF">HKW66_Vig0187420</name>
</gene>
<reference evidence="1 2" key="1">
    <citation type="submission" date="2020-05" db="EMBL/GenBank/DDBJ databases">
        <title>Vigna angularis (adzuki bean) Var. LongXiaoDou No. 4 denovo assembly.</title>
        <authorList>
            <person name="Xiang H."/>
        </authorList>
    </citation>
    <scope>NUCLEOTIDE SEQUENCE [LARGE SCALE GENOMIC DNA]</scope>
    <source>
        <tissue evidence="1">Leaf</tissue>
    </source>
</reference>